<reference evidence="1" key="1">
    <citation type="submission" date="2024-07" db="EMBL/GenBank/DDBJ databases">
        <title>Genome sequencing of plant associated microbes to promote plant fitness in Sorghum bicolor and Oryza sativa.</title>
        <authorList>
            <person name="Coleman-Derr D."/>
        </authorList>
    </citation>
    <scope>NUCLEOTIDE SEQUENCE</scope>
    <source>
        <strain evidence="1">SAI-173</strain>
    </source>
</reference>
<dbReference type="EMBL" id="JBGCBD010000001">
    <property type="protein sequence ID" value="MEY9809859.1"/>
    <property type="molecule type" value="Genomic_DNA"/>
</dbReference>
<organism evidence="1 2">
    <name type="scientific">Streptomyces albogriseolus</name>
    <dbReference type="NCBI Taxonomy" id="1887"/>
    <lineage>
        <taxon>Bacteria</taxon>
        <taxon>Bacillati</taxon>
        <taxon>Actinomycetota</taxon>
        <taxon>Actinomycetes</taxon>
        <taxon>Kitasatosporales</taxon>
        <taxon>Streptomycetaceae</taxon>
        <taxon>Streptomyces</taxon>
        <taxon>Streptomyces albogriseolus group</taxon>
    </lineage>
</organism>
<keyword evidence="2" id="KW-1185">Reference proteome</keyword>
<gene>
    <name evidence="1" type="ORF">RKD21_000116</name>
</gene>
<name>A0ACC6UEC7_STRAO</name>
<accession>A0ACC6UEC7</accession>
<dbReference type="Proteomes" id="UP001565447">
    <property type="component" value="Unassembled WGS sequence"/>
</dbReference>
<evidence type="ECO:0000313" key="1">
    <source>
        <dbReference type="EMBL" id="MEY9809859.1"/>
    </source>
</evidence>
<comment type="caution">
    <text evidence="1">The sequence shown here is derived from an EMBL/GenBank/DDBJ whole genome shotgun (WGS) entry which is preliminary data.</text>
</comment>
<protein>
    <submittedName>
        <fullName evidence="1">Uncharacterized protein</fullName>
    </submittedName>
</protein>
<sequence length="184" mass="19199">MTVRAPYMEGWSVHQPLAPGPDTGAGRARASLPETPLRRTTLTAAALATLFLAGGCSDEPEANRPSPTAPTASASKPTHAPATQPPSLDLPENARTLVAETTGNRNQELPEFTPQEGAYTLYATCEGKGEVSIVDRDSGNPHPVTCNGVHTVGVVHDDAKPQHLTVQVTGGPSIWKVAVVSGNH</sequence>
<evidence type="ECO:0000313" key="2">
    <source>
        <dbReference type="Proteomes" id="UP001565447"/>
    </source>
</evidence>
<proteinExistence type="predicted"/>